<proteinExistence type="inferred from homology"/>
<evidence type="ECO:0000259" key="3">
    <source>
        <dbReference type="PROSITE" id="PS51228"/>
    </source>
</evidence>
<evidence type="ECO:0000313" key="5">
    <source>
        <dbReference type="Proteomes" id="UP000316726"/>
    </source>
</evidence>
<dbReference type="SUPFAM" id="SSF47027">
    <property type="entry name" value="Acyl-CoA binding protein"/>
    <property type="match status" value="2"/>
</dbReference>
<evidence type="ECO:0000313" key="4">
    <source>
        <dbReference type="EMBL" id="QDZ23685.1"/>
    </source>
</evidence>
<reference evidence="4 5" key="1">
    <citation type="submission" date="2018-07" db="EMBL/GenBank/DDBJ databases">
        <title>The complete nuclear genome of the prasinophyte Chloropicon primus (CCMP1205).</title>
        <authorList>
            <person name="Pombert J.-F."/>
            <person name="Otis C."/>
            <person name="Turmel M."/>
            <person name="Lemieux C."/>
        </authorList>
    </citation>
    <scope>NUCLEOTIDE SEQUENCE [LARGE SCALE GENOMIC DNA]</scope>
    <source>
        <strain evidence="4 5">CCMP1205</strain>
    </source>
</reference>
<dbReference type="InterPro" id="IPR000582">
    <property type="entry name" value="Acyl-CoA-binding_protein"/>
</dbReference>
<dbReference type="PANTHER" id="PTHR23310:SF62">
    <property type="entry name" value="ACYL-COA BINDING PROTEIN 1, ISOFORM A"/>
    <property type="match status" value="1"/>
</dbReference>
<gene>
    <name evidence="4" type="ORF">A3770_11p62030</name>
</gene>
<dbReference type="AlphaFoldDB" id="A0A5B8MVP9"/>
<dbReference type="Pfam" id="PF00887">
    <property type="entry name" value="ACBP"/>
    <property type="match status" value="2"/>
</dbReference>
<evidence type="ECO:0000256" key="1">
    <source>
        <dbReference type="ARBA" id="ARBA00005567"/>
    </source>
</evidence>
<dbReference type="EMBL" id="CP031044">
    <property type="protein sequence ID" value="QDZ23685.1"/>
    <property type="molecule type" value="Genomic_DNA"/>
</dbReference>
<name>A0A5B8MVP9_9CHLO</name>
<dbReference type="GO" id="GO:0006631">
    <property type="term" value="P:fatty acid metabolic process"/>
    <property type="evidence" value="ECO:0007669"/>
    <property type="project" value="TreeGrafter"/>
</dbReference>
<dbReference type="STRING" id="1764295.A0A5B8MVP9"/>
<feature type="domain" description="ACB" evidence="3">
    <location>
        <begin position="12"/>
        <end position="106"/>
    </location>
</feature>
<dbReference type="GO" id="GO:0000062">
    <property type="term" value="F:fatty-acyl-CoA binding"/>
    <property type="evidence" value="ECO:0007669"/>
    <property type="project" value="InterPro"/>
</dbReference>
<dbReference type="InterPro" id="IPR035984">
    <property type="entry name" value="Acyl-CoA-binding_sf"/>
</dbReference>
<keyword evidence="2" id="KW-0446">Lipid-binding</keyword>
<dbReference type="Proteomes" id="UP000316726">
    <property type="component" value="Chromosome 11"/>
</dbReference>
<protein>
    <submittedName>
        <fullName evidence="4">Acyl-CoA binding protein</fullName>
    </submittedName>
</protein>
<keyword evidence="5" id="KW-1185">Reference proteome</keyword>
<dbReference type="PANTHER" id="PTHR23310">
    <property type="entry name" value="ACYL-COA-BINDING PROTEIN, ACBP"/>
    <property type="match status" value="1"/>
</dbReference>
<organism evidence="4 5">
    <name type="scientific">Chloropicon primus</name>
    <dbReference type="NCBI Taxonomy" id="1764295"/>
    <lineage>
        <taxon>Eukaryota</taxon>
        <taxon>Viridiplantae</taxon>
        <taxon>Chlorophyta</taxon>
        <taxon>Chloropicophyceae</taxon>
        <taxon>Chloropicales</taxon>
        <taxon>Chloropicaceae</taxon>
        <taxon>Chloropicon</taxon>
    </lineage>
</organism>
<accession>A0A5B8MVP9</accession>
<dbReference type="Gene3D" id="1.20.80.10">
    <property type="match status" value="2"/>
</dbReference>
<comment type="similarity">
    <text evidence="1">Belongs to the ACBP family.</text>
</comment>
<evidence type="ECO:0000256" key="2">
    <source>
        <dbReference type="ARBA" id="ARBA00023121"/>
    </source>
</evidence>
<sequence length="221" mass="24309">MSYPTGEDIAASVPHFDDAVKYINGLPKESPVPGLELTSQEEKLGYYALFKVATVGEVSTKRPGMFDKAGQFKWDAWKALEGLTSDEAKAMYVDIVAMSMLIDAKERPEVFGWLNDMLSNDDCPAFVKTVLDGSKDAWPRIWKLAEDFATALVDAKENGKDGDLVGLRWQAIYGDVYVPKPGMLSSSLGGFKLSGAEWQSWSDLKGTKKDAAMQSYIEKSA</sequence>
<dbReference type="PROSITE" id="PS51228">
    <property type="entry name" value="ACB_2"/>
    <property type="match status" value="1"/>
</dbReference>
<dbReference type="InterPro" id="IPR014352">
    <property type="entry name" value="FERM/acyl-CoA-bd_prot_sf"/>
</dbReference>
<dbReference type="OrthoDB" id="346910at2759"/>